<gene>
    <name evidence="4" type="ORF">QBC37DRAFT_281617</name>
</gene>
<evidence type="ECO:0000256" key="1">
    <source>
        <dbReference type="SAM" id="SignalP"/>
    </source>
</evidence>
<feature type="domain" description="Beta-lactamase-related" evidence="2">
    <location>
        <begin position="85"/>
        <end position="394"/>
    </location>
</feature>
<reference evidence="4" key="2">
    <citation type="submission" date="2023-05" db="EMBL/GenBank/DDBJ databases">
        <authorList>
            <consortium name="Lawrence Berkeley National Laboratory"/>
            <person name="Steindorff A."/>
            <person name="Hensen N."/>
            <person name="Bonometti L."/>
            <person name="Westerberg I."/>
            <person name="Brannstrom I.O."/>
            <person name="Guillou S."/>
            <person name="Cros-Aarteil S."/>
            <person name="Calhoun S."/>
            <person name="Haridas S."/>
            <person name="Kuo A."/>
            <person name="Mondo S."/>
            <person name="Pangilinan J."/>
            <person name="Riley R."/>
            <person name="Labutti K."/>
            <person name="Andreopoulos B."/>
            <person name="Lipzen A."/>
            <person name="Chen C."/>
            <person name="Yanf M."/>
            <person name="Daum C."/>
            <person name="Ng V."/>
            <person name="Clum A."/>
            <person name="Ohm R."/>
            <person name="Martin F."/>
            <person name="Silar P."/>
            <person name="Natvig D."/>
            <person name="Lalanne C."/>
            <person name="Gautier V."/>
            <person name="Ament-Velasquez S.L."/>
            <person name="Kruys A."/>
            <person name="Hutchinson M.I."/>
            <person name="Powell A.J."/>
            <person name="Barry K."/>
            <person name="Miller A.N."/>
            <person name="Grigoriev I.V."/>
            <person name="Debuchy R."/>
            <person name="Gladieux P."/>
            <person name="Thoren M.H."/>
            <person name="Johannesson H."/>
        </authorList>
    </citation>
    <scope>NUCLEOTIDE SEQUENCE</scope>
    <source>
        <strain evidence="4">PSN293</strain>
    </source>
</reference>
<dbReference type="InterPro" id="IPR051478">
    <property type="entry name" value="Beta-lactamase-like_AB/R"/>
</dbReference>
<dbReference type="PANTHER" id="PTHR22935">
    <property type="entry name" value="PENICILLIN-BINDING PROTEIN"/>
    <property type="match status" value="1"/>
</dbReference>
<dbReference type="SUPFAM" id="SSF56601">
    <property type="entry name" value="beta-lactamase/transpeptidase-like"/>
    <property type="match status" value="1"/>
</dbReference>
<dbReference type="EMBL" id="MU858079">
    <property type="protein sequence ID" value="KAK4215499.1"/>
    <property type="molecule type" value="Genomic_DNA"/>
</dbReference>
<dbReference type="Pfam" id="PF00144">
    <property type="entry name" value="Beta-lactamase"/>
    <property type="match status" value="1"/>
</dbReference>
<evidence type="ECO:0000313" key="4">
    <source>
        <dbReference type="EMBL" id="KAK4215499.1"/>
    </source>
</evidence>
<evidence type="ECO:0000313" key="5">
    <source>
        <dbReference type="Proteomes" id="UP001301769"/>
    </source>
</evidence>
<evidence type="ECO:0000259" key="2">
    <source>
        <dbReference type="Pfam" id="PF00144"/>
    </source>
</evidence>
<keyword evidence="5" id="KW-1185">Reference proteome</keyword>
<dbReference type="InterPro" id="IPR001466">
    <property type="entry name" value="Beta-lactam-related"/>
</dbReference>
<dbReference type="InterPro" id="IPR058664">
    <property type="entry name" value="ARB_00930-like_C"/>
</dbReference>
<dbReference type="InterPro" id="IPR012338">
    <property type="entry name" value="Beta-lactam/transpept-like"/>
</dbReference>
<reference evidence="4" key="1">
    <citation type="journal article" date="2023" name="Mol. Phylogenet. Evol.">
        <title>Genome-scale phylogeny and comparative genomics of the fungal order Sordariales.</title>
        <authorList>
            <person name="Hensen N."/>
            <person name="Bonometti L."/>
            <person name="Westerberg I."/>
            <person name="Brannstrom I.O."/>
            <person name="Guillou S."/>
            <person name="Cros-Aarteil S."/>
            <person name="Calhoun S."/>
            <person name="Haridas S."/>
            <person name="Kuo A."/>
            <person name="Mondo S."/>
            <person name="Pangilinan J."/>
            <person name="Riley R."/>
            <person name="LaButti K."/>
            <person name="Andreopoulos B."/>
            <person name="Lipzen A."/>
            <person name="Chen C."/>
            <person name="Yan M."/>
            <person name="Daum C."/>
            <person name="Ng V."/>
            <person name="Clum A."/>
            <person name="Steindorff A."/>
            <person name="Ohm R.A."/>
            <person name="Martin F."/>
            <person name="Silar P."/>
            <person name="Natvig D.O."/>
            <person name="Lalanne C."/>
            <person name="Gautier V."/>
            <person name="Ament-Velasquez S.L."/>
            <person name="Kruys A."/>
            <person name="Hutchinson M.I."/>
            <person name="Powell A.J."/>
            <person name="Barry K."/>
            <person name="Miller A.N."/>
            <person name="Grigoriev I.V."/>
            <person name="Debuchy R."/>
            <person name="Gladieux P."/>
            <person name="Hiltunen Thoren M."/>
            <person name="Johannesson H."/>
        </authorList>
    </citation>
    <scope>NUCLEOTIDE SEQUENCE</scope>
    <source>
        <strain evidence="4">PSN293</strain>
    </source>
</reference>
<dbReference type="Proteomes" id="UP001301769">
    <property type="component" value="Unassembled WGS sequence"/>
</dbReference>
<protein>
    <submittedName>
        <fullName evidence="4">Beta-lactamase/transpeptidase-like protein</fullName>
    </submittedName>
</protein>
<accession>A0AAN7B9I8</accession>
<feature type="chain" id="PRO_5042827394" evidence="1">
    <location>
        <begin position="22"/>
        <end position="560"/>
    </location>
</feature>
<organism evidence="4 5">
    <name type="scientific">Rhypophila decipiens</name>
    <dbReference type="NCBI Taxonomy" id="261697"/>
    <lineage>
        <taxon>Eukaryota</taxon>
        <taxon>Fungi</taxon>
        <taxon>Dikarya</taxon>
        <taxon>Ascomycota</taxon>
        <taxon>Pezizomycotina</taxon>
        <taxon>Sordariomycetes</taxon>
        <taxon>Sordariomycetidae</taxon>
        <taxon>Sordariales</taxon>
        <taxon>Naviculisporaceae</taxon>
        <taxon>Rhypophila</taxon>
    </lineage>
</organism>
<sequence>MAKILCLQLLTYGVLIGPCLAQNCPLLGPAYPPPTDPVSSSFLAAAETFDGLLKLDSRIDRQRVSFAVQVYSSSSTAPMYSHYSTAPFLNTSKVGPDTLFRIHSISKVMTVYAIISKLGHKYWDEPVTKYVPELAVRPQRDGIGSPDWSEVTLGGLASQMSGISRDYALGDISTAFTEMPFSRPLNQSELVRCGSTGFKPCTREEAIKLILSTYPVSAASSTPNYSNMAFQILAYAIETITQTPFPDLVRAQLIQPLNLTRTFLTNPGNDTNAVIYNGWDLDFGDEAPTAGYYQSVSDLTTLGRSIISSTLMPAISTRKWLKPVTHTSSLVFSLGRPWEILRQTIPISTSPSTSTSRVTDIYTKQGGGDTYTSLIALSPDHNIGISITSAGPSSFSSGMEIIRDAFMDIWLPAAEQAAREQARRDLAGTYMYTSSIDNSSSLVTVAIETNQPGLFVSKMVSNGTDMLALIAEYQQRGEKGTQLGMWLYPAVGLTEGNRTAFRGVLGLVGRPAAADCGSWAEGDRLRWGNYPVDLLIFETEGDGRAERVEVPVLGRSLERA</sequence>
<name>A0AAN7B9I8_9PEZI</name>
<comment type="caution">
    <text evidence="4">The sequence shown here is derived from an EMBL/GenBank/DDBJ whole genome shotgun (WGS) entry which is preliminary data.</text>
</comment>
<keyword evidence="1" id="KW-0732">Signal</keyword>
<feature type="domain" description="Beta-lactamase-like ARB-00930-like C-terminal" evidence="3">
    <location>
        <begin position="418"/>
        <end position="559"/>
    </location>
</feature>
<dbReference type="Pfam" id="PF26335">
    <property type="entry name" value="ARB_00930_C"/>
    <property type="match status" value="1"/>
</dbReference>
<feature type="signal peptide" evidence="1">
    <location>
        <begin position="1"/>
        <end position="21"/>
    </location>
</feature>
<dbReference type="Gene3D" id="3.40.710.10">
    <property type="entry name" value="DD-peptidase/beta-lactamase superfamily"/>
    <property type="match status" value="1"/>
</dbReference>
<proteinExistence type="predicted"/>
<dbReference type="PANTHER" id="PTHR22935:SF97">
    <property type="entry name" value="BETA-LACTAMASE-RELATED DOMAIN-CONTAINING PROTEIN"/>
    <property type="match status" value="1"/>
</dbReference>
<evidence type="ECO:0000259" key="3">
    <source>
        <dbReference type="Pfam" id="PF26335"/>
    </source>
</evidence>
<dbReference type="AlphaFoldDB" id="A0AAN7B9I8"/>